<reference evidence="2 3" key="1">
    <citation type="submission" date="2014-01" db="EMBL/GenBank/DDBJ databases">
        <title>Roseivivax halodurans JCM 10272 Genome Sequencing.</title>
        <authorList>
            <person name="Lai Q."/>
            <person name="Li G."/>
            <person name="Shao Z."/>
        </authorList>
    </citation>
    <scope>NUCLEOTIDE SEQUENCE [LARGE SCALE GENOMIC DNA]</scope>
    <source>
        <strain evidence="2 3">JCM 10272</strain>
    </source>
</reference>
<evidence type="ECO:0000313" key="2">
    <source>
        <dbReference type="EMBL" id="ETX12822.1"/>
    </source>
</evidence>
<comment type="caution">
    <text evidence="2">The sequence shown here is derived from an EMBL/GenBank/DDBJ whole genome shotgun (WGS) entry which is preliminary data.</text>
</comment>
<dbReference type="AlphaFoldDB" id="X7EA54"/>
<dbReference type="EMBL" id="JALZ01000050">
    <property type="protein sequence ID" value="ETX12822.1"/>
    <property type="molecule type" value="Genomic_DNA"/>
</dbReference>
<organism evidence="2 3">
    <name type="scientific">Roseivivax halodurans JCM 10272</name>
    <dbReference type="NCBI Taxonomy" id="1449350"/>
    <lineage>
        <taxon>Bacteria</taxon>
        <taxon>Pseudomonadati</taxon>
        <taxon>Pseudomonadota</taxon>
        <taxon>Alphaproteobacteria</taxon>
        <taxon>Rhodobacterales</taxon>
        <taxon>Roseobacteraceae</taxon>
        <taxon>Roseivivax</taxon>
    </lineage>
</organism>
<evidence type="ECO:0000256" key="1">
    <source>
        <dbReference type="SAM" id="SignalP"/>
    </source>
</evidence>
<evidence type="ECO:0000313" key="3">
    <source>
        <dbReference type="Proteomes" id="UP000022447"/>
    </source>
</evidence>
<dbReference type="PROSITE" id="PS51257">
    <property type="entry name" value="PROKAR_LIPOPROTEIN"/>
    <property type="match status" value="1"/>
</dbReference>
<accession>X7EA54</accession>
<dbReference type="RefSeq" id="WP_037266721.1">
    <property type="nucleotide sequence ID" value="NZ_JALZ01000050.1"/>
</dbReference>
<keyword evidence="1" id="KW-0732">Signal</keyword>
<name>X7EA54_9RHOB</name>
<dbReference type="Proteomes" id="UP000022447">
    <property type="component" value="Unassembled WGS sequence"/>
</dbReference>
<sequence length="95" mass="9822">MRNRMIRAGGPYWLAACIALAACASEPGTGERGGSAEDFAALADPCRTSARLIAEPVAILAGRRTGRGPALVLTAGDTRYICRRVADGSVGIFAD</sequence>
<proteinExistence type="predicted"/>
<evidence type="ECO:0008006" key="4">
    <source>
        <dbReference type="Google" id="ProtNLM"/>
    </source>
</evidence>
<feature type="chain" id="PRO_5004977106" description="Lipoprotein" evidence="1">
    <location>
        <begin position="22"/>
        <end position="95"/>
    </location>
</feature>
<protein>
    <recommendedName>
        <fullName evidence="4">Lipoprotein</fullName>
    </recommendedName>
</protein>
<dbReference type="STRING" id="1449350.OCH239_16960"/>
<keyword evidence="3" id="KW-1185">Reference proteome</keyword>
<feature type="signal peptide" evidence="1">
    <location>
        <begin position="1"/>
        <end position="21"/>
    </location>
</feature>
<gene>
    <name evidence="2" type="ORF">OCH239_16960</name>
</gene>